<dbReference type="SUPFAM" id="SSF117074">
    <property type="entry name" value="Hypothetical protein PA1324"/>
    <property type="match status" value="1"/>
</dbReference>
<keyword evidence="2" id="KW-1185">Reference proteome</keyword>
<dbReference type="Gene3D" id="2.60.40.10">
    <property type="entry name" value="Immunoglobulins"/>
    <property type="match status" value="1"/>
</dbReference>
<protein>
    <recommendedName>
        <fullName evidence="3">F5/8 type C domain-containing protein</fullName>
    </recommendedName>
</protein>
<evidence type="ECO:0000313" key="1">
    <source>
        <dbReference type="EMBL" id="MFD2592681.1"/>
    </source>
</evidence>
<proteinExistence type="predicted"/>
<dbReference type="Proteomes" id="UP001597459">
    <property type="component" value="Unassembled WGS sequence"/>
</dbReference>
<accession>A0ABW5NCW2</accession>
<evidence type="ECO:0008006" key="3">
    <source>
        <dbReference type="Google" id="ProtNLM"/>
    </source>
</evidence>
<dbReference type="InterPro" id="IPR035986">
    <property type="entry name" value="PKD_dom_sf"/>
</dbReference>
<comment type="caution">
    <text evidence="1">The sequence shown here is derived from an EMBL/GenBank/DDBJ whole genome shotgun (WGS) entry which is preliminary data.</text>
</comment>
<organism evidence="1 2">
    <name type="scientific">Aquimarina hainanensis</name>
    <dbReference type="NCBI Taxonomy" id="1578017"/>
    <lineage>
        <taxon>Bacteria</taxon>
        <taxon>Pseudomonadati</taxon>
        <taxon>Bacteroidota</taxon>
        <taxon>Flavobacteriia</taxon>
        <taxon>Flavobacteriales</taxon>
        <taxon>Flavobacteriaceae</taxon>
        <taxon>Aquimarina</taxon>
    </lineage>
</organism>
<dbReference type="SUPFAM" id="SSF49299">
    <property type="entry name" value="PKD domain"/>
    <property type="match status" value="1"/>
</dbReference>
<dbReference type="Gene3D" id="2.60.40.1120">
    <property type="entry name" value="Carboxypeptidase-like, regulatory domain"/>
    <property type="match status" value="1"/>
</dbReference>
<reference evidence="2" key="1">
    <citation type="journal article" date="2019" name="Int. J. Syst. Evol. Microbiol.">
        <title>The Global Catalogue of Microorganisms (GCM) 10K type strain sequencing project: providing services to taxonomists for standard genome sequencing and annotation.</title>
        <authorList>
            <consortium name="The Broad Institute Genomics Platform"/>
            <consortium name="The Broad Institute Genome Sequencing Center for Infectious Disease"/>
            <person name="Wu L."/>
            <person name="Ma J."/>
        </authorList>
    </citation>
    <scope>NUCLEOTIDE SEQUENCE [LARGE SCALE GENOMIC DNA]</scope>
    <source>
        <strain evidence="2">KCTC 42423</strain>
    </source>
</reference>
<dbReference type="InterPro" id="IPR013783">
    <property type="entry name" value="Ig-like_fold"/>
</dbReference>
<evidence type="ECO:0000313" key="2">
    <source>
        <dbReference type="Proteomes" id="UP001597459"/>
    </source>
</evidence>
<sequence>MIKTTFNKNGNGSFLFSNKFILLLTCLFMFSGAVMSAKSAIPTSTTEEIALTSENNSEDYAWSRKCVTFKNTGKCATDIYIYDGWYCRFKKRLAPGQTWTTYAYAGNVFRAVEADAGSFNNLKYDKRYKVTYSNYQVVHLCPEYCIDPCDDLTVDAGEDVEVCNEEEVTLSATVAGTTTCTTDAESDCNHTLYKHGGYCSWYYPPSNAAYCGSGHGAKLWTAGGYGTSFVTIDFGKVVPAGTKIHTKMKLKHCSNTYSNKASATIKASLNGDNGFTSLGTVKFSSQYYAEYTYTLDAPARYIKVKDNGQCSFLVDYVRYEIEATTNDTVEYEWSGPGIVGANNTKDITVNKAGNYTVKVKSCDGCEATDTVKVKINNSPDVQVTSVDATCENATGSITFTYEDTPNRTNIELSIDGGNNFTNVKDDSGSYTFDNLAPDTYDIVVRWGNDDCPIELDSVTIIEKEVITVDAGDDQTVCKGDEVVLTASVTGEGQCEECVEYELLNTDYCRGSQHQFVVFINDNGTRRWFRNVDMTWTLNADGTATVKGTVLEYNNTPNTEFEVDATYSGYTTTAPDGSPKGNDCHQEEDSSGWAYYTQLTGTITQVGGGLSYSIGRRGPSFQLGIDANNFEATPGTNGGSGWFTIDGAPDSFGDFNFNFGECITNNTNGVQYQWSTGETTPSIVVSPSEDTTYTVTVNNCGDCTTEDSVTVFVSDTNVSAGDDANIIEGESTTLTATSDNAVSYEWSNGATTASIDVSPTTTTTYTVTATNANGCTATDTVVVTVEPDPCTTKEYDVKAYPIPVEATGILTVDIAVDQDQEVTYETFKMDGNRTGPAVKKQINRGCNTFTIDLDKHCNFLPGTTYILKITGGNWTESIQFMTKQ</sequence>
<name>A0ABW5NCW2_9FLAO</name>
<gene>
    <name evidence="1" type="ORF">ACFSTE_17730</name>
</gene>
<dbReference type="RefSeq" id="WP_378254737.1">
    <property type="nucleotide sequence ID" value="NZ_JBHSJV010000001.1"/>
</dbReference>
<dbReference type="EMBL" id="JBHULX010000039">
    <property type="protein sequence ID" value="MFD2592681.1"/>
    <property type="molecule type" value="Genomic_DNA"/>
</dbReference>